<proteinExistence type="predicted"/>
<keyword evidence="1" id="KW-0812">Transmembrane</keyword>
<dbReference type="AlphaFoldDB" id="A0A0B7AJ60"/>
<dbReference type="InterPro" id="IPR035892">
    <property type="entry name" value="C2_domain_sf"/>
</dbReference>
<accession>A0A0B7AJ60</accession>
<organism evidence="3">
    <name type="scientific">Arion vulgaris</name>
    <dbReference type="NCBI Taxonomy" id="1028688"/>
    <lineage>
        <taxon>Eukaryota</taxon>
        <taxon>Metazoa</taxon>
        <taxon>Spiralia</taxon>
        <taxon>Lophotrochozoa</taxon>
        <taxon>Mollusca</taxon>
        <taxon>Gastropoda</taxon>
        <taxon>Heterobranchia</taxon>
        <taxon>Euthyneura</taxon>
        <taxon>Panpulmonata</taxon>
        <taxon>Eupulmonata</taxon>
        <taxon>Stylommatophora</taxon>
        <taxon>Helicina</taxon>
        <taxon>Arionoidea</taxon>
        <taxon>Arionidae</taxon>
        <taxon>Arion</taxon>
    </lineage>
</organism>
<keyword evidence="1" id="KW-0472">Membrane</keyword>
<keyword evidence="1" id="KW-1133">Transmembrane helix</keyword>
<protein>
    <recommendedName>
        <fullName evidence="2">C2 domain-containing protein</fullName>
    </recommendedName>
</protein>
<dbReference type="SMART" id="SM00239">
    <property type="entry name" value="C2"/>
    <property type="match status" value="2"/>
</dbReference>
<reference evidence="3" key="1">
    <citation type="submission" date="2014-12" db="EMBL/GenBank/DDBJ databases">
        <title>Insight into the proteome of Arion vulgaris.</title>
        <authorList>
            <person name="Aradska J."/>
            <person name="Bulat T."/>
            <person name="Smidak R."/>
            <person name="Sarate P."/>
            <person name="Gangsoo J."/>
            <person name="Sialana F."/>
            <person name="Bilban M."/>
            <person name="Lubec G."/>
        </authorList>
    </citation>
    <scope>NUCLEOTIDE SEQUENCE</scope>
    <source>
        <tissue evidence="3">Skin</tissue>
    </source>
</reference>
<name>A0A0B7AJ60_9EUPU</name>
<evidence type="ECO:0000259" key="2">
    <source>
        <dbReference type="PROSITE" id="PS50004"/>
    </source>
</evidence>
<dbReference type="EMBL" id="HACG01033246">
    <property type="protein sequence ID" value="CEK80111.1"/>
    <property type="molecule type" value="Transcribed_RNA"/>
</dbReference>
<dbReference type="CDD" id="cd00276">
    <property type="entry name" value="C2B_Synaptotagmin"/>
    <property type="match status" value="1"/>
</dbReference>
<dbReference type="EMBL" id="HACG01033247">
    <property type="protein sequence ID" value="CEK80112.1"/>
    <property type="molecule type" value="Transcribed_RNA"/>
</dbReference>
<dbReference type="Pfam" id="PF00168">
    <property type="entry name" value="C2"/>
    <property type="match status" value="2"/>
</dbReference>
<sequence>MSYNTTAPIIDLDEWDKLMIVFGAALFLLLVLICLVCVLSPLCYLHKHCPFRYNDEEKIQLQPIYGSLSDPAMPPGKKGYNVAGQKGHSWHPMVPLRESELSDWSDISAPEVIEMKKERSYRDRKWSRTSDYSSCGSTITSACQLESMLAYGVTFDPNRGKLQIRIIQLGNFIVTEPDGAMAPYIKVRVYRTPKHFFTFKLKSKDLPRNNLESENQTKIQRRSDNPVFNEIFNVDVDDHDLSSYTIKFLVCDFDKFSRHVIIGEVICDLSKLELVPGHETIFNDHLLSPQDENLGEIRVALMYLPTAEKLSVTLLNVRGIINPEGPSRSTETYIKLTLMYDGRPLKKTKTSAKGNDPSPAFNETFVFDVPAYQLDRVYLSLTVIGVNKDREDGRHLIGRLYIGVNFDENARAQWLEMVQNARKQVACWHRLQS</sequence>
<dbReference type="SUPFAM" id="SSF49562">
    <property type="entry name" value="C2 domain (Calcium/lipid-binding domain, CaLB)"/>
    <property type="match status" value="2"/>
</dbReference>
<feature type="transmembrane region" description="Helical" evidence="1">
    <location>
        <begin position="20"/>
        <end position="45"/>
    </location>
</feature>
<dbReference type="Gene3D" id="2.60.40.150">
    <property type="entry name" value="C2 domain"/>
    <property type="match status" value="2"/>
</dbReference>
<gene>
    <name evidence="3" type="primary">ORF119192</name>
    <name evidence="4" type="synonym">ORF119198</name>
</gene>
<dbReference type="PANTHER" id="PTHR10024">
    <property type="entry name" value="SYNAPTOTAGMIN"/>
    <property type="match status" value="1"/>
</dbReference>
<dbReference type="InterPro" id="IPR000008">
    <property type="entry name" value="C2_dom"/>
</dbReference>
<dbReference type="PROSITE" id="PS50004">
    <property type="entry name" value="C2"/>
    <property type="match status" value="2"/>
</dbReference>
<evidence type="ECO:0000256" key="1">
    <source>
        <dbReference type="SAM" id="Phobius"/>
    </source>
</evidence>
<feature type="domain" description="C2" evidence="2">
    <location>
        <begin position="141"/>
        <end position="282"/>
    </location>
</feature>
<feature type="domain" description="C2" evidence="2">
    <location>
        <begin position="293"/>
        <end position="429"/>
    </location>
</feature>
<evidence type="ECO:0000313" key="4">
    <source>
        <dbReference type="EMBL" id="CEK80112.1"/>
    </source>
</evidence>
<evidence type="ECO:0000313" key="3">
    <source>
        <dbReference type="EMBL" id="CEK80111.1"/>
    </source>
</evidence>